<feature type="compositionally biased region" description="Low complexity" evidence="1">
    <location>
        <begin position="34"/>
        <end position="45"/>
    </location>
</feature>
<feature type="compositionally biased region" description="Low complexity" evidence="1">
    <location>
        <begin position="115"/>
        <end position="135"/>
    </location>
</feature>
<feature type="region of interest" description="Disordered" evidence="1">
    <location>
        <begin position="89"/>
        <end position="135"/>
    </location>
</feature>
<comment type="caution">
    <text evidence="2">The sequence shown here is derived from an EMBL/GenBank/DDBJ whole genome shotgun (WGS) entry which is preliminary data.</text>
</comment>
<protein>
    <submittedName>
        <fullName evidence="2">Uncharacterized protein</fullName>
    </submittedName>
</protein>
<feature type="non-terminal residue" evidence="2">
    <location>
        <position position="135"/>
    </location>
</feature>
<name>A0AAD3E3J9_9CHLO</name>
<keyword evidence="3" id="KW-1185">Reference proteome</keyword>
<feature type="compositionally biased region" description="Pro residues" evidence="1">
    <location>
        <begin position="94"/>
        <end position="106"/>
    </location>
</feature>
<feature type="region of interest" description="Disordered" evidence="1">
    <location>
        <begin position="12"/>
        <end position="47"/>
    </location>
</feature>
<dbReference type="EMBL" id="BMAR01000055">
    <property type="protein sequence ID" value="GFR51867.1"/>
    <property type="molecule type" value="Genomic_DNA"/>
</dbReference>
<sequence length="135" mass="13943">FTCLARLAARQANSAAKDAEEEQQQALREGAGAGVAEEQQQQQEQLPYTGNPYSAALCACLSPLTAWLASPGCTAADLIEALRPLRTARRLFPGSPPDRTPTPTPPLEGGTTHLSSTTAANPAAACPTSSPTSSP</sequence>
<evidence type="ECO:0000313" key="2">
    <source>
        <dbReference type="EMBL" id="GFR51867.1"/>
    </source>
</evidence>
<gene>
    <name evidence="2" type="ORF">Agub_g14340</name>
</gene>
<accession>A0AAD3E3J9</accession>
<feature type="non-terminal residue" evidence="2">
    <location>
        <position position="1"/>
    </location>
</feature>
<evidence type="ECO:0000256" key="1">
    <source>
        <dbReference type="SAM" id="MobiDB-lite"/>
    </source>
</evidence>
<reference evidence="2 3" key="1">
    <citation type="journal article" date="2021" name="Sci. Rep.">
        <title>Genome sequencing of the multicellular alga Astrephomene provides insights into convergent evolution of germ-soma differentiation.</title>
        <authorList>
            <person name="Yamashita S."/>
            <person name="Yamamoto K."/>
            <person name="Matsuzaki R."/>
            <person name="Suzuki S."/>
            <person name="Yamaguchi H."/>
            <person name="Hirooka S."/>
            <person name="Minakuchi Y."/>
            <person name="Miyagishima S."/>
            <person name="Kawachi M."/>
            <person name="Toyoda A."/>
            <person name="Nozaki H."/>
        </authorList>
    </citation>
    <scope>NUCLEOTIDE SEQUENCE [LARGE SCALE GENOMIC DNA]</scope>
    <source>
        <strain evidence="2 3">NIES-4017</strain>
    </source>
</reference>
<organism evidence="2 3">
    <name type="scientific">Astrephomene gubernaculifera</name>
    <dbReference type="NCBI Taxonomy" id="47775"/>
    <lineage>
        <taxon>Eukaryota</taxon>
        <taxon>Viridiplantae</taxon>
        <taxon>Chlorophyta</taxon>
        <taxon>core chlorophytes</taxon>
        <taxon>Chlorophyceae</taxon>
        <taxon>CS clade</taxon>
        <taxon>Chlamydomonadales</taxon>
        <taxon>Astrephomenaceae</taxon>
        <taxon>Astrephomene</taxon>
    </lineage>
</organism>
<dbReference type="Proteomes" id="UP001054857">
    <property type="component" value="Unassembled WGS sequence"/>
</dbReference>
<evidence type="ECO:0000313" key="3">
    <source>
        <dbReference type="Proteomes" id="UP001054857"/>
    </source>
</evidence>
<proteinExistence type="predicted"/>
<dbReference type="AlphaFoldDB" id="A0AAD3E3J9"/>